<dbReference type="AlphaFoldDB" id="A0A2Z6GDS1"/>
<sequence length="107" mass="11358">MFCSNKERLFSVNNPISAQAGDEVVIAVNEGAVLHGVAMVYLLPLTGLLLGGVLGASFVQQAGQRDAYAALGAGCGLLLGFFFSQILTQRRRKAGGQAYIARRWQGD</sequence>
<feature type="transmembrane region" description="Helical" evidence="1">
    <location>
        <begin position="40"/>
        <end position="61"/>
    </location>
</feature>
<dbReference type="STRING" id="1188319.OYT1_00966"/>
<dbReference type="Pfam" id="PF04246">
    <property type="entry name" value="RseC_MucC"/>
    <property type="match status" value="1"/>
</dbReference>
<dbReference type="KEGG" id="fam:OYT1_ch1976"/>
<keyword evidence="3" id="KW-1185">Reference proteome</keyword>
<organism evidence="2 3">
    <name type="scientific">Ferriphaselus amnicola</name>
    <dbReference type="NCBI Taxonomy" id="1188319"/>
    <lineage>
        <taxon>Bacteria</taxon>
        <taxon>Pseudomonadati</taxon>
        <taxon>Pseudomonadota</taxon>
        <taxon>Betaproteobacteria</taxon>
        <taxon>Nitrosomonadales</taxon>
        <taxon>Gallionellaceae</taxon>
        <taxon>Ferriphaselus</taxon>
    </lineage>
</organism>
<proteinExistence type="predicted"/>
<accession>A0A2Z6GDS1</accession>
<keyword evidence="1" id="KW-0812">Transmembrane</keyword>
<gene>
    <name evidence="2" type="ORF">OYT1_ch1976</name>
</gene>
<evidence type="ECO:0000256" key="1">
    <source>
        <dbReference type="SAM" id="Phobius"/>
    </source>
</evidence>
<protein>
    <submittedName>
        <fullName evidence="2">Positive regulator of sigma E</fullName>
    </submittedName>
</protein>
<evidence type="ECO:0000313" key="3">
    <source>
        <dbReference type="Proteomes" id="UP000033070"/>
    </source>
</evidence>
<keyword evidence="1" id="KW-0472">Membrane</keyword>
<reference evidence="2 3" key="1">
    <citation type="submission" date="2018-06" db="EMBL/GenBank/DDBJ databases">
        <title>OYT1 Genome Sequencing.</title>
        <authorList>
            <person name="Kato S."/>
            <person name="Itoh T."/>
            <person name="Ohkuma M."/>
        </authorList>
    </citation>
    <scope>NUCLEOTIDE SEQUENCE [LARGE SCALE GENOMIC DNA]</scope>
    <source>
        <strain evidence="2 3">OYT1</strain>
    </source>
</reference>
<feature type="transmembrane region" description="Helical" evidence="1">
    <location>
        <begin position="67"/>
        <end position="87"/>
    </location>
</feature>
<keyword evidence="1" id="KW-1133">Transmembrane helix</keyword>
<dbReference type="Proteomes" id="UP000033070">
    <property type="component" value="Chromosome"/>
</dbReference>
<evidence type="ECO:0000313" key="2">
    <source>
        <dbReference type="EMBL" id="BBE51502.1"/>
    </source>
</evidence>
<name>A0A2Z6GDS1_9PROT</name>
<dbReference type="EMBL" id="AP018738">
    <property type="protein sequence ID" value="BBE51502.1"/>
    <property type="molecule type" value="Genomic_DNA"/>
</dbReference>